<name>A0A8T1MRW3_CLOSI</name>
<accession>A0A8T1MRW3</accession>
<evidence type="ECO:0000313" key="1">
    <source>
        <dbReference type="EMBL" id="KAG5451501.1"/>
    </source>
</evidence>
<dbReference type="AlphaFoldDB" id="A0A8T1MRW3"/>
<feature type="non-terminal residue" evidence="1">
    <location>
        <position position="1"/>
    </location>
</feature>
<reference evidence="1 2" key="1">
    <citation type="journal article" date="2018" name="Biotechnol. Adv.">
        <title>Improved genomic resources and new bioinformatic workflow for the carcinogenic parasite Clonorchis sinensis: Biotechnological implications.</title>
        <authorList>
            <person name="Wang D."/>
            <person name="Korhonen P.K."/>
            <person name="Gasser R.B."/>
            <person name="Young N.D."/>
        </authorList>
    </citation>
    <scope>NUCLEOTIDE SEQUENCE [LARGE SCALE GENOMIC DNA]</scope>
    <source>
        <strain evidence="1">Cs-k2</strain>
    </source>
</reference>
<evidence type="ECO:0000313" key="2">
    <source>
        <dbReference type="Proteomes" id="UP000286415"/>
    </source>
</evidence>
<dbReference type="Proteomes" id="UP000286415">
    <property type="component" value="Unassembled WGS sequence"/>
</dbReference>
<keyword evidence="2" id="KW-1185">Reference proteome</keyword>
<sequence>LRTSSTVPRFAVLNSVPCASRSTRQTQPGVYLAHPIELLHQPVFALIIMSTQHVCEGLRKMKSENTHVISIDCEQVSHHQESFKTRPMVWLVEKYRLHPMKVMSSTPVNSITHGNPYMVNLQKGRYNSVRWEELDGANLFFFKRHRT</sequence>
<gene>
    <name evidence="1" type="ORF">CSKR_112090</name>
</gene>
<proteinExistence type="predicted"/>
<comment type="caution">
    <text evidence="1">The sequence shown here is derived from an EMBL/GenBank/DDBJ whole genome shotgun (WGS) entry which is preliminary data.</text>
</comment>
<reference evidence="1 2" key="2">
    <citation type="journal article" date="2021" name="Genomics">
        <title>High-quality reference genome for Clonorchis sinensis.</title>
        <authorList>
            <person name="Young N.D."/>
            <person name="Stroehlein A.J."/>
            <person name="Kinkar L."/>
            <person name="Wang T."/>
            <person name="Sohn W.M."/>
            <person name="Chang B.C.H."/>
            <person name="Kaur P."/>
            <person name="Weisz D."/>
            <person name="Dudchenko O."/>
            <person name="Aiden E.L."/>
            <person name="Korhonen P.K."/>
            <person name="Gasser R.B."/>
        </authorList>
    </citation>
    <scope>NUCLEOTIDE SEQUENCE [LARGE SCALE GENOMIC DNA]</scope>
    <source>
        <strain evidence="1">Cs-k2</strain>
    </source>
</reference>
<organism evidence="1 2">
    <name type="scientific">Clonorchis sinensis</name>
    <name type="common">Chinese liver fluke</name>
    <dbReference type="NCBI Taxonomy" id="79923"/>
    <lineage>
        <taxon>Eukaryota</taxon>
        <taxon>Metazoa</taxon>
        <taxon>Spiralia</taxon>
        <taxon>Lophotrochozoa</taxon>
        <taxon>Platyhelminthes</taxon>
        <taxon>Trematoda</taxon>
        <taxon>Digenea</taxon>
        <taxon>Opisthorchiida</taxon>
        <taxon>Opisthorchiata</taxon>
        <taxon>Opisthorchiidae</taxon>
        <taxon>Clonorchis</taxon>
    </lineage>
</organism>
<protein>
    <submittedName>
        <fullName evidence="1">Uncharacterized protein</fullName>
    </submittedName>
</protein>
<dbReference type="EMBL" id="NIRI02000042">
    <property type="protein sequence ID" value="KAG5451501.1"/>
    <property type="molecule type" value="Genomic_DNA"/>
</dbReference>